<dbReference type="AlphaFoldDB" id="A0A0L0FAA3"/>
<keyword evidence="3" id="KW-1185">Reference proteome</keyword>
<dbReference type="GeneID" id="25914485"/>
<organism evidence="2 3">
    <name type="scientific">Sphaeroforma arctica JP610</name>
    <dbReference type="NCBI Taxonomy" id="667725"/>
    <lineage>
        <taxon>Eukaryota</taxon>
        <taxon>Ichthyosporea</taxon>
        <taxon>Ichthyophonida</taxon>
        <taxon>Sphaeroforma</taxon>
    </lineage>
</organism>
<dbReference type="RefSeq" id="XP_014147363.1">
    <property type="nucleotide sequence ID" value="XM_014291888.1"/>
</dbReference>
<proteinExistence type="predicted"/>
<evidence type="ECO:0000313" key="3">
    <source>
        <dbReference type="Proteomes" id="UP000054560"/>
    </source>
</evidence>
<dbReference type="EMBL" id="KQ245589">
    <property type="protein sequence ID" value="KNC73461.1"/>
    <property type="molecule type" value="Genomic_DNA"/>
</dbReference>
<reference evidence="2 3" key="1">
    <citation type="submission" date="2011-02" db="EMBL/GenBank/DDBJ databases">
        <title>The Genome Sequence of Sphaeroforma arctica JP610.</title>
        <authorList>
            <consortium name="The Broad Institute Genome Sequencing Platform"/>
            <person name="Russ C."/>
            <person name="Cuomo C."/>
            <person name="Young S.K."/>
            <person name="Zeng Q."/>
            <person name="Gargeya S."/>
            <person name="Alvarado L."/>
            <person name="Berlin A."/>
            <person name="Chapman S.B."/>
            <person name="Chen Z."/>
            <person name="Freedman E."/>
            <person name="Gellesch M."/>
            <person name="Goldberg J."/>
            <person name="Griggs A."/>
            <person name="Gujja S."/>
            <person name="Heilman E."/>
            <person name="Heiman D."/>
            <person name="Howarth C."/>
            <person name="Mehta T."/>
            <person name="Neiman D."/>
            <person name="Pearson M."/>
            <person name="Roberts A."/>
            <person name="Saif S."/>
            <person name="Shea T."/>
            <person name="Shenoy N."/>
            <person name="Sisk P."/>
            <person name="Stolte C."/>
            <person name="Sykes S."/>
            <person name="White J."/>
            <person name="Yandava C."/>
            <person name="Burger G."/>
            <person name="Gray M.W."/>
            <person name="Holland P.W.H."/>
            <person name="King N."/>
            <person name="Lang F.B.F."/>
            <person name="Roger A.J."/>
            <person name="Ruiz-Trillo I."/>
            <person name="Haas B."/>
            <person name="Nusbaum C."/>
            <person name="Birren B."/>
        </authorList>
    </citation>
    <scope>NUCLEOTIDE SEQUENCE [LARGE SCALE GENOMIC DNA]</scope>
    <source>
        <strain evidence="2 3">JP610</strain>
    </source>
</reference>
<feature type="compositionally biased region" description="Polar residues" evidence="1">
    <location>
        <begin position="1"/>
        <end position="12"/>
    </location>
</feature>
<evidence type="ECO:0000256" key="1">
    <source>
        <dbReference type="SAM" id="MobiDB-lite"/>
    </source>
</evidence>
<gene>
    <name evidence="2" type="ORF">SARC_13981</name>
</gene>
<feature type="non-terminal residue" evidence="2">
    <location>
        <position position="73"/>
    </location>
</feature>
<name>A0A0L0FAA3_9EUKA</name>
<accession>A0A0L0FAA3</accession>
<dbReference type="Proteomes" id="UP000054560">
    <property type="component" value="Unassembled WGS sequence"/>
</dbReference>
<sequence>MDNQMDHLQQVSAVPPPLPKRDTAKQHFVDSGVYSSSDHDVLKQTKVSRPFDNEAYSSPALEISNSTIENSST</sequence>
<evidence type="ECO:0000313" key="2">
    <source>
        <dbReference type="EMBL" id="KNC73461.1"/>
    </source>
</evidence>
<feature type="region of interest" description="Disordered" evidence="1">
    <location>
        <begin position="1"/>
        <end position="27"/>
    </location>
</feature>
<protein>
    <submittedName>
        <fullName evidence="2">Uncharacterized protein</fullName>
    </submittedName>
</protein>